<keyword evidence="3" id="KW-1185">Reference proteome</keyword>
<dbReference type="Pfam" id="PF10163">
    <property type="entry name" value="EnY2"/>
    <property type="match status" value="1"/>
</dbReference>
<accession>A0A8X6HBS0</accession>
<comment type="caution">
    <text evidence="2">The sequence shown here is derived from an EMBL/GenBank/DDBJ whole genome shotgun (WGS) entry which is preliminary data.</text>
</comment>
<evidence type="ECO:0000313" key="2">
    <source>
        <dbReference type="EMBL" id="GFR00064.1"/>
    </source>
</evidence>
<dbReference type="GO" id="GO:0000124">
    <property type="term" value="C:SAGA complex"/>
    <property type="evidence" value="ECO:0007669"/>
    <property type="project" value="InterPro"/>
</dbReference>
<sequence length="156" mass="18178">MESCSFAASSSTAFDDEYETSSNSCKESAYPEPTRHDKELQEEKEKLERITRTVKKKLIANGEMDRLRGEARERLLEVEWNSVVVAKCREFISQHGKGVTYKQLYDYCKEHCMEHVPKSVKDYLLKKVVASYEGRKNPEILRPKEVKEPEEDNEPK</sequence>
<dbReference type="AlphaFoldDB" id="A0A8X6HBS0"/>
<protein>
    <submittedName>
        <fullName evidence="2">Uncharacterized protein</fullName>
    </submittedName>
</protein>
<dbReference type="EMBL" id="BMAO01005241">
    <property type="protein sequence ID" value="GFR00064.1"/>
    <property type="molecule type" value="Genomic_DNA"/>
</dbReference>
<feature type="region of interest" description="Disordered" evidence="1">
    <location>
        <begin position="1"/>
        <end position="46"/>
    </location>
</feature>
<dbReference type="PANTHER" id="PTHR12514">
    <property type="entry name" value="ENHANCER OF YELLOW 2 TRANSCRIPTION FACTOR"/>
    <property type="match status" value="1"/>
</dbReference>
<evidence type="ECO:0000313" key="3">
    <source>
        <dbReference type="Proteomes" id="UP000887116"/>
    </source>
</evidence>
<feature type="compositionally biased region" description="Low complexity" evidence="1">
    <location>
        <begin position="1"/>
        <end position="13"/>
    </location>
</feature>
<dbReference type="GO" id="GO:0006406">
    <property type="term" value="P:mRNA export from nucleus"/>
    <property type="evidence" value="ECO:0007669"/>
    <property type="project" value="InterPro"/>
</dbReference>
<dbReference type="GO" id="GO:0005643">
    <property type="term" value="C:nuclear pore"/>
    <property type="evidence" value="ECO:0007669"/>
    <property type="project" value="InterPro"/>
</dbReference>
<dbReference type="Proteomes" id="UP000887116">
    <property type="component" value="Unassembled WGS sequence"/>
</dbReference>
<dbReference type="InterPro" id="IPR038212">
    <property type="entry name" value="TF_EnY2_sf"/>
</dbReference>
<feature type="compositionally biased region" description="Basic and acidic residues" evidence="1">
    <location>
        <begin position="33"/>
        <end position="46"/>
    </location>
</feature>
<proteinExistence type="predicted"/>
<dbReference type="GO" id="GO:0003713">
    <property type="term" value="F:transcription coactivator activity"/>
    <property type="evidence" value="ECO:0007669"/>
    <property type="project" value="InterPro"/>
</dbReference>
<reference evidence="2" key="1">
    <citation type="submission" date="2020-07" db="EMBL/GenBank/DDBJ databases">
        <title>Multicomponent nature underlies the extraordinary mechanical properties of spider dragline silk.</title>
        <authorList>
            <person name="Kono N."/>
            <person name="Nakamura H."/>
            <person name="Mori M."/>
            <person name="Yoshida Y."/>
            <person name="Ohtoshi R."/>
            <person name="Malay A.D."/>
            <person name="Moran D.A.P."/>
            <person name="Tomita M."/>
            <person name="Numata K."/>
            <person name="Arakawa K."/>
        </authorList>
    </citation>
    <scope>NUCLEOTIDE SEQUENCE</scope>
</reference>
<organism evidence="2 3">
    <name type="scientific">Trichonephila clavata</name>
    <name type="common">Joro spider</name>
    <name type="synonym">Nephila clavata</name>
    <dbReference type="NCBI Taxonomy" id="2740835"/>
    <lineage>
        <taxon>Eukaryota</taxon>
        <taxon>Metazoa</taxon>
        <taxon>Ecdysozoa</taxon>
        <taxon>Arthropoda</taxon>
        <taxon>Chelicerata</taxon>
        <taxon>Arachnida</taxon>
        <taxon>Araneae</taxon>
        <taxon>Araneomorphae</taxon>
        <taxon>Entelegynae</taxon>
        <taxon>Araneoidea</taxon>
        <taxon>Nephilidae</taxon>
        <taxon>Trichonephila</taxon>
    </lineage>
</organism>
<name>A0A8X6HBS0_TRICU</name>
<dbReference type="InterPro" id="IPR018783">
    <property type="entry name" value="TF_ENY2"/>
</dbReference>
<gene>
    <name evidence="2" type="ORF">TNCT_504851</name>
</gene>
<dbReference type="Gene3D" id="1.10.246.140">
    <property type="match status" value="1"/>
</dbReference>
<evidence type="ECO:0000256" key="1">
    <source>
        <dbReference type="SAM" id="MobiDB-lite"/>
    </source>
</evidence>